<evidence type="ECO:0000256" key="1">
    <source>
        <dbReference type="SAM" id="Phobius"/>
    </source>
</evidence>
<dbReference type="EMBL" id="SJPX01000001">
    <property type="protein sequence ID" value="TWU57309.1"/>
    <property type="molecule type" value="Genomic_DNA"/>
</dbReference>
<keyword evidence="1" id="KW-0812">Transmembrane</keyword>
<reference evidence="2 3" key="1">
    <citation type="submission" date="2019-02" db="EMBL/GenBank/DDBJ databases">
        <title>Deep-cultivation of Planctomycetes and their phenomic and genomic characterization uncovers novel biology.</title>
        <authorList>
            <person name="Wiegand S."/>
            <person name="Jogler M."/>
            <person name="Boedeker C."/>
            <person name="Pinto D."/>
            <person name="Vollmers J."/>
            <person name="Rivas-Marin E."/>
            <person name="Kohn T."/>
            <person name="Peeters S.H."/>
            <person name="Heuer A."/>
            <person name="Rast P."/>
            <person name="Oberbeckmann S."/>
            <person name="Bunk B."/>
            <person name="Jeske O."/>
            <person name="Meyerdierks A."/>
            <person name="Storesund J.E."/>
            <person name="Kallscheuer N."/>
            <person name="Luecker S."/>
            <person name="Lage O.M."/>
            <person name="Pohl T."/>
            <person name="Merkel B.J."/>
            <person name="Hornburger P."/>
            <person name="Mueller R.-W."/>
            <person name="Bruemmer F."/>
            <person name="Labrenz M."/>
            <person name="Spormann A.M."/>
            <person name="Op Den Camp H."/>
            <person name="Overmann J."/>
            <person name="Amann R."/>
            <person name="Jetten M.S.M."/>
            <person name="Mascher T."/>
            <person name="Medema M.H."/>
            <person name="Devos D.P."/>
            <person name="Kaster A.-K."/>
            <person name="Ovreas L."/>
            <person name="Rohde M."/>
            <person name="Galperin M.Y."/>
            <person name="Jogler C."/>
        </authorList>
    </citation>
    <scope>NUCLEOTIDE SEQUENCE [LARGE SCALE GENOMIC DNA]</scope>
    <source>
        <strain evidence="2 3">Poly59</strain>
    </source>
</reference>
<feature type="transmembrane region" description="Helical" evidence="1">
    <location>
        <begin position="23"/>
        <end position="44"/>
    </location>
</feature>
<dbReference type="AlphaFoldDB" id="A0A5C6FCE7"/>
<keyword evidence="3" id="KW-1185">Reference proteome</keyword>
<gene>
    <name evidence="2" type="ORF">Poly59_02160</name>
</gene>
<protein>
    <submittedName>
        <fullName evidence="2">Uncharacterized protein</fullName>
    </submittedName>
</protein>
<dbReference type="OrthoDB" id="286895at2"/>
<name>A0A5C6FCE7_9BACT</name>
<keyword evidence="1" id="KW-1133">Transmembrane helix</keyword>
<sequence length="76" mass="8312">MALVVLRGAIGGELAGQVACESIVALIIFAGVGYVSGWIADYLIRDALERNFRARVDWYRDGLTDSVYDKTNSSKD</sequence>
<accession>A0A5C6FCE7</accession>
<proteinExistence type="predicted"/>
<evidence type="ECO:0000313" key="2">
    <source>
        <dbReference type="EMBL" id="TWU57309.1"/>
    </source>
</evidence>
<evidence type="ECO:0000313" key="3">
    <source>
        <dbReference type="Proteomes" id="UP000317977"/>
    </source>
</evidence>
<dbReference type="Proteomes" id="UP000317977">
    <property type="component" value="Unassembled WGS sequence"/>
</dbReference>
<keyword evidence="1" id="KW-0472">Membrane</keyword>
<organism evidence="2 3">
    <name type="scientific">Rubripirellula reticaptiva</name>
    <dbReference type="NCBI Taxonomy" id="2528013"/>
    <lineage>
        <taxon>Bacteria</taxon>
        <taxon>Pseudomonadati</taxon>
        <taxon>Planctomycetota</taxon>
        <taxon>Planctomycetia</taxon>
        <taxon>Pirellulales</taxon>
        <taxon>Pirellulaceae</taxon>
        <taxon>Rubripirellula</taxon>
    </lineage>
</organism>
<comment type="caution">
    <text evidence="2">The sequence shown here is derived from an EMBL/GenBank/DDBJ whole genome shotgun (WGS) entry which is preliminary data.</text>
</comment>